<protein>
    <submittedName>
        <fullName evidence="2">Adhesion protein FadA</fullName>
    </submittedName>
</protein>
<reference evidence="2 3" key="1">
    <citation type="submission" date="2018-06" db="EMBL/GenBank/DDBJ databases">
        <authorList>
            <consortium name="Pathogen Informatics"/>
            <person name="Doyle S."/>
        </authorList>
    </citation>
    <scope>NUCLEOTIDE SEQUENCE [LARGE SCALE GENOMIC DNA]</scope>
    <source>
        <strain evidence="2 3">NCTC12112</strain>
    </source>
</reference>
<sequence>MRKILIGCFLIITAASYSSTDVFSTLKQLEANFHQLEVKEGTVDNQREVAIDKALISSREKYQELLAIEKYITEVEPYRYYQEDYKELLKKCKEEKQKIKREIEEKEEIINIYQAIM</sequence>
<dbReference type="Proteomes" id="UP000249008">
    <property type="component" value="Chromosome 1"/>
</dbReference>
<evidence type="ECO:0000256" key="1">
    <source>
        <dbReference type="SAM" id="Coils"/>
    </source>
</evidence>
<keyword evidence="1" id="KW-0175">Coiled coil</keyword>
<dbReference type="AlphaFoldDB" id="A0AAX2J8B6"/>
<accession>A0AAX2J8B6</accession>
<dbReference type="RefSeq" id="WP_005978761.1">
    <property type="nucleotide sequence ID" value="NZ_CABKNW010000004.1"/>
</dbReference>
<proteinExistence type="predicted"/>
<dbReference type="EMBL" id="LS483487">
    <property type="protein sequence ID" value="SQI99394.1"/>
    <property type="molecule type" value="Genomic_DNA"/>
</dbReference>
<organism evidence="2 3">
    <name type="scientific">Fusobacterium ulcerans</name>
    <dbReference type="NCBI Taxonomy" id="861"/>
    <lineage>
        <taxon>Bacteria</taxon>
        <taxon>Fusobacteriati</taxon>
        <taxon>Fusobacteriota</taxon>
        <taxon>Fusobacteriia</taxon>
        <taxon>Fusobacteriales</taxon>
        <taxon>Fusobacteriaceae</taxon>
        <taxon>Fusobacterium</taxon>
    </lineage>
</organism>
<name>A0AAX2J8B6_9FUSO</name>
<dbReference type="Gene3D" id="1.10.287.1700">
    <property type="match status" value="1"/>
</dbReference>
<dbReference type="GeneID" id="78454706"/>
<gene>
    <name evidence="2" type="ORF">NCTC12112_00106</name>
</gene>
<evidence type="ECO:0000313" key="3">
    <source>
        <dbReference type="Proteomes" id="UP000249008"/>
    </source>
</evidence>
<feature type="coiled-coil region" evidence="1">
    <location>
        <begin position="78"/>
        <end position="116"/>
    </location>
</feature>
<dbReference type="InterPro" id="IPR053716">
    <property type="entry name" value="Flag_assembly_chemotaxis_eff"/>
</dbReference>
<dbReference type="KEGG" id="ful:C4N20_07790"/>
<evidence type="ECO:0000313" key="2">
    <source>
        <dbReference type="EMBL" id="SQI99394.1"/>
    </source>
</evidence>